<dbReference type="EMBL" id="OA566991">
    <property type="protein sequence ID" value="CAD7199712.1"/>
    <property type="molecule type" value="Genomic_DNA"/>
</dbReference>
<name>A0A7R8VNJ8_TIMDO</name>
<evidence type="ECO:0000313" key="1">
    <source>
        <dbReference type="EMBL" id="CAD7199712.1"/>
    </source>
</evidence>
<organism evidence="1">
    <name type="scientific">Timema douglasi</name>
    <name type="common">Walking stick</name>
    <dbReference type="NCBI Taxonomy" id="61478"/>
    <lineage>
        <taxon>Eukaryota</taxon>
        <taxon>Metazoa</taxon>
        <taxon>Ecdysozoa</taxon>
        <taxon>Arthropoda</taxon>
        <taxon>Hexapoda</taxon>
        <taxon>Insecta</taxon>
        <taxon>Pterygota</taxon>
        <taxon>Neoptera</taxon>
        <taxon>Polyneoptera</taxon>
        <taxon>Phasmatodea</taxon>
        <taxon>Timematodea</taxon>
        <taxon>Timematoidea</taxon>
        <taxon>Timematidae</taxon>
        <taxon>Timema</taxon>
    </lineage>
</organism>
<protein>
    <submittedName>
        <fullName evidence="1">Uncharacterized protein</fullName>
    </submittedName>
</protein>
<reference evidence="1" key="1">
    <citation type="submission" date="2020-11" db="EMBL/GenBank/DDBJ databases">
        <authorList>
            <person name="Tran Van P."/>
        </authorList>
    </citation>
    <scope>NUCLEOTIDE SEQUENCE</scope>
</reference>
<sequence length="246" mass="27423">MTRQRESYPQSSFEMQAVSHNNQALFVNDIENEIANNAFDVALKYLQRNTDIDIQPDVTRVTGNSTDAREFLDQLCKVYNDSLEEKKAPHVVIDTTIAGVPSEVVKAFTSALGLPTLSASHGQDGDLRNNHLFPSFILAMMFKESSPRDGSFPSHTFITVLVLGQHNSIIKNCMTPSYCVLSVYRQLRVLLQMNRCMSTTKTAIKRLLGEGSVLSTVRPEDHEQDDVGMGKVVPVHIWVQGKNPIS</sequence>
<proteinExistence type="predicted"/>
<dbReference type="AlphaFoldDB" id="A0A7R8VNJ8"/>
<accession>A0A7R8VNJ8</accession>
<gene>
    <name evidence="1" type="ORF">TDIB3V08_LOCUS5958</name>
</gene>